<dbReference type="InterPro" id="IPR043502">
    <property type="entry name" value="DNA/RNA_pol_sf"/>
</dbReference>
<evidence type="ECO:0000313" key="3">
    <source>
        <dbReference type="Proteomes" id="UP001151760"/>
    </source>
</evidence>
<proteinExistence type="predicted"/>
<protein>
    <submittedName>
        <fullName evidence="2">Retrotransposon protein, putative, ty1-copia subclass</fullName>
    </submittedName>
</protein>
<organism evidence="2 3">
    <name type="scientific">Tanacetum coccineum</name>
    <dbReference type="NCBI Taxonomy" id="301880"/>
    <lineage>
        <taxon>Eukaryota</taxon>
        <taxon>Viridiplantae</taxon>
        <taxon>Streptophyta</taxon>
        <taxon>Embryophyta</taxon>
        <taxon>Tracheophyta</taxon>
        <taxon>Spermatophyta</taxon>
        <taxon>Magnoliopsida</taxon>
        <taxon>eudicotyledons</taxon>
        <taxon>Gunneridae</taxon>
        <taxon>Pentapetalae</taxon>
        <taxon>asterids</taxon>
        <taxon>campanulids</taxon>
        <taxon>Asterales</taxon>
        <taxon>Asteraceae</taxon>
        <taxon>Asteroideae</taxon>
        <taxon>Anthemideae</taxon>
        <taxon>Anthemidinae</taxon>
        <taxon>Tanacetum</taxon>
    </lineage>
</organism>
<dbReference type="PANTHER" id="PTHR11439">
    <property type="entry name" value="GAG-POL-RELATED RETROTRANSPOSON"/>
    <property type="match status" value="1"/>
</dbReference>
<reference evidence="2" key="2">
    <citation type="submission" date="2022-01" db="EMBL/GenBank/DDBJ databases">
        <authorList>
            <person name="Yamashiro T."/>
            <person name="Shiraishi A."/>
            <person name="Satake H."/>
            <person name="Nakayama K."/>
        </authorList>
    </citation>
    <scope>NUCLEOTIDE SEQUENCE</scope>
</reference>
<dbReference type="PANTHER" id="PTHR11439:SF496">
    <property type="entry name" value="RNA-DIRECTED DNA POLYMERASE"/>
    <property type="match status" value="1"/>
</dbReference>
<feature type="domain" description="Reverse transcriptase Ty1/copia-type" evidence="1">
    <location>
        <begin position="265"/>
        <end position="428"/>
    </location>
</feature>
<reference evidence="2" key="1">
    <citation type="journal article" date="2022" name="Int. J. Mol. Sci.">
        <title>Draft Genome of Tanacetum Coccineum: Genomic Comparison of Closely Related Tanacetum-Family Plants.</title>
        <authorList>
            <person name="Yamashiro T."/>
            <person name="Shiraishi A."/>
            <person name="Nakayama K."/>
            <person name="Satake H."/>
        </authorList>
    </citation>
    <scope>NUCLEOTIDE SEQUENCE</scope>
</reference>
<dbReference type="SUPFAM" id="SSF56672">
    <property type="entry name" value="DNA/RNA polymerases"/>
    <property type="match status" value="1"/>
</dbReference>
<dbReference type="EMBL" id="BQNB010009943">
    <property type="protein sequence ID" value="GJS70570.1"/>
    <property type="molecule type" value="Genomic_DNA"/>
</dbReference>
<evidence type="ECO:0000313" key="2">
    <source>
        <dbReference type="EMBL" id="GJS70570.1"/>
    </source>
</evidence>
<dbReference type="Pfam" id="PF07727">
    <property type="entry name" value="RVT_2"/>
    <property type="match status" value="1"/>
</dbReference>
<sequence>MSLNSFTSALEAGSEPTLWHHWIGTIPYDMIQELRSMFEKQAGVEKFDLIQSFHACKQEEGKSVADYVLKMKGYVEQLEQQEVKIHAMLIEYEKGLPKKVETPQVMMIKSDEEEASWSASFSGIEWKLNQKILYLYVAMVVVPQVEAIGSFDLVLPLWPCDLLDICHYAPTITRGVVFSVSRLVDNGLFNVLRGLWNFSFKEDGEAVDLEEIQEEEDSNTFCFKITGKITSRGGGFEHTRGSDSVVESNKWIDAMNAEIQSMMDNMVWVLVDLPPGCKTVGSRWLFKKKTDMDGIVHVYKARLVAKGYTQLYGVDYEETFSPVADIRAIRILISIAAYYDYEIWQMDVKTAFLMVTLLEYTLILVQPEGFVDPNHPRKVCKLQRSIYGLKQASRSWNKRFDEEIKRFGFTQNLDEPCVYQKASGSNDLGEAAFIFEFKIYRDTMSDKLDLSKCVHGSIMYAVRCTRPDVAFAQNMTSRFQQNLGEPHWTALKNILKYLRKYKDMFLSFGGKPSTELELNVLRCWIETDRDDTKSQTGYVSVLEGGAGVGELQAKYL</sequence>
<evidence type="ECO:0000259" key="1">
    <source>
        <dbReference type="Pfam" id="PF07727"/>
    </source>
</evidence>
<name>A0ABQ4Y0J5_9ASTR</name>
<accession>A0ABQ4Y0J5</accession>
<keyword evidence="3" id="KW-1185">Reference proteome</keyword>
<comment type="caution">
    <text evidence="2">The sequence shown here is derived from an EMBL/GenBank/DDBJ whole genome shotgun (WGS) entry which is preliminary data.</text>
</comment>
<dbReference type="Proteomes" id="UP001151760">
    <property type="component" value="Unassembled WGS sequence"/>
</dbReference>
<dbReference type="InterPro" id="IPR013103">
    <property type="entry name" value="RVT_2"/>
</dbReference>
<gene>
    <name evidence="2" type="ORF">Tco_0703411</name>
</gene>